<feature type="transmembrane region" description="Helical" evidence="2">
    <location>
        <begin position="129"/>
        <end position="148"/>
    </location>
</feature>
<keyword evidence="4" id="KW-1185">Reference proteome</keyword>
<evidence type="ECO:0000313" key="4">
    <source>
        <dbReference type="Proteomes" id="UP001174909"/>
    </source>
</evidence>
<name>A0AA35SR36_GEOBA</name>
<feature type="region of interest" description="Disordered" evidence="1">
    <location>
        <begin position="95"/>
        <end position="114"/>
    </location>
</feature>
<dbReference type="EMBL" id="CASHTH010002713">
    <property type="protein sequence ID" value="CAI8034124.1"/>
    <property type="molecule type" value="Genomic_DNA"/>
</dbReference>
<reference evidence="3" key="1">
    <citation type="submission" date="2023-03" db="EMBL/GenBank/DDBJ databases">
        <authorList>
            <person name="Steffen K."/>
            <person name="Cardenas P."/>
        </authorList>
    </citation>
    <scope>NUCLEOTIDE SEQUENCE</scope>
</reference>
<sequence length="395" mass="43103">MVSGGLGGLVHRNTRVEVLSVILHSLLTSSQPISIVTIGSSAVKRAGVGRENSNLTAPNETMPGSPQRNSREVIQLPTQRSPHRLPAGQLELRQRRPPVLPGATQTETSRHTGAKTSVRAGRFFGRENIGDYVIVIALLSILKALACRPARRERERMSRSLLLATLVAASYLGVCIASVEVPAPTLVKTNDAPECIPPSAMVDGRINYTANCFSPRGSVVWLIGDYAMVDRDQFKGEIYGVFIEDHGPNDSNMTLFPEGADFLLESFGGRSFTIRCQTIVDEVNIRRSENVFTFYGGFRPIPDPEVSSALKRGDNYIIKFTYQCPDMAESCVEDTDKVLYSLDLSEGSCSMADDCGTDGRMDWECTDIMSLDSLTATLTARVGDDGFAPSITEIR</sequence>
<keyword evidence="2" id="KW-0812">Transmembrane</keyword>
<protein>
    <submittedName>
        <fullName evidence="3">Uncharacterized protein</fullName>
    </submittedName>
</protein>
<evidence type="ECO:0000256" key="2">
    <source>
        <dbReference type="SAM" id="Phobius"/>
    </source>
</evidence>
<accession>A0AA35SR36</accession>
<feature type="transmembrane region" description="Helical" evidence="2">
    <location>
        <begin position="160"/>
        <end position="179"/>
    </location>
</feature>
<feature type="region of interest" description="Disordered" evidence="1">
    <location>
        <begin position="49"/>
        <end position="71"/>
    </location>
</feature>
<proteinExistence type="predicted"/>
<organism evidence="3 4">
    <name type="scientific">Geodia barretti</name>
    <name type="common">Barrett's horny sponge</name>
    <dbReference type="NCBI Taxonomy" id="519541"/>
    <lineage>
        <taxon>Eukaryota</taxon>
        <taxon>Metazoa</taxon>
        <taxon>Porifera</taxon>
        <taxon>Demospongiae</taxon>
        <taxon>Heteroscleromorpha</taxon>
        <taxon>Tetractinellida</taxon>
        <taxon>Astrophorina</taxon>
        <taxon>Geodiidae</taxon>
        <taxon>Geodia</taxon>
    </lineage>
</organism>
<keyword evidence="2" id="KW-1133">Transmembrane helix</keyword>
<dbReference type="Proteomes" id="UP001174909">
    <property type="component" value="Unassembled WGS sequence"/>
</dbReference>
<dbReference type="AlphaFoldDB" id="A0AA35SR36"/>
<keyword evidence="2" id="KW-0472">Membrane</keyword>
<evidence type="ECO:0000256" key="1">
    <source>
        <dbReference type="SAM" id="MobiDB-lite"/>
    </source>
</evidence>
<comment type="caution">
    <text evidence="3">The sequence shown here is derived from an EMBL/GenBank/DDBJ whole genome shotgun (WGS) entry which is preliminary data.</text>
</comment>
<gene>
    <name evidence="3" type="ORF">GBAR_LOCUS19253</name>
</gene>
<evidence type="ECO:0000313" key="3">
    <source>
        <dbReference type="EMBL" id="CAI8034124.1"/>
    </source>
</evidence>
<feature type="compositionally biased region" description="Polar residues" evidence="1">
    <location>
        <begin position="51"/>
        <end position="68"/>
    </location>
</feature>